<evidence type="ECO:0000313" key="2">
    <source>
        <dbReference type="EMBL" id="SFW82757.1"/>
    </source>
</evidence>
<accession>A0A1K1SFS6</accession>
<proteinExistence type="predicted"/>
<feature type="region of interest" description="Disordered" evidence="1">
    <location>
        <begin position="293"/>
        <end position="312"/>
    </location>
</feature>
<reference evidence="3 5" key="2">
    <citation type="submission" date="2023-11" db="EMBL/GenBank/DDBJ databases">
        <title>MicrobeMod: A computational toolkit for identifying prokaryotic methylation and restriction-modification with nanopore sequencing.</title>
        <authorList>
            <person name="Crits-Christoph A."/>
            <person name="Kang S.C."/>
            <person name="Lee H."/>
            <person name="Ostrov N."/>
        </authorList>
    </citation>
    <scope>NUCLEOTIDE SEQUENCE [LARGE SCALE GENOMIC DNA]</scope>
    <source>
        <strain evidence="3 5">ATCC 23090</strain>
    </source>
</reference>
<dbReference type="Proteomes" id="UP001326715">
    <property type="component" value="Chromosome"/>
</dbReference>
<dbReference type="EMBL" id="CP140154">
    <property type="protein sequence ID" value="WQG87847.1"/>
    <property type="molecule type" value="Genomic_DNA"/>
</dbReference>
<dbReference type="Proteomes" id="UP000183788">
    <property type="component" value="Unassembled WGS sequence"/>
</dbReference>
<evidence type="ECO:0000256" key="1">
    <source>
        <dbReference type="SAM" id="MobiDB-lite"/>
    </source>
</evidence>
<gene>
    <name evidence="2" type="ORF">SAMN05661012_05311</name>
    <name evidence="3" type="ORF">SR876_23245</name>
</gene>
<dbReference type="RefSeq" id="WP_072364319.1">
    <property type="nucleotide sequence ID" value="NZ_CP139972.1"/>
</dbReference>
<dbReference type="AlphaFoldDB" id="A0A1K1SFS6"/>
<dbReference type="OrthoDB" id="654207at2"/>
<evidence type="ECO:0000313" key="4">
    <source>
        <dbReference type="Proteomes" id="UP000183788"/>
    </source>
</evidence>
<protein>
    <submittedName>
        <fullName evidence="2">Uncharacterized protein</fullName>
    </submittedName>
</protein>
<sequence length="312" mass="36569">MKLEFITEDGKEYILVSKQAHVEEIVNRIIKKEPFADQFKFSERELFISILELIDVNYENFTAKYFYYDAIRKLHISESQFGYVWISTVGLVANKKTTKNPAVNSCLNQYTVVSLLIEKAIEVVKDEKVYDIDSHKFGLLSTLSPAIYHNLVFYIEVFCKAYLFLTGTQPKHSHKLSYIYQKTIEVMTNSNHDDSLFQILVLDPLYKFVDHVNKIPGDFKEHFIKYDDNPQDDTVILFDLVGLFEMKTLLELSADFIDDYFYMGTDTHYLKPNLYQRLLDKADTEEKKKRIQDMYPHLAKKESNNTNDVPLP</sequence>
<organism evidence="2 4">
    <name type="scientific">Chitinophaga sancti</name>
    <dbReference type="NCBI Taxonomy" id="1004"/>
    <lineage>
        <taxon>Bacteria</taxon>
        <taxon>Pseudomonadati</taxon>
        <taxon>Bacteroidota</taxon>
        <taxon>Chitinophagia</taxon>
        <taxon>Chitinophagales</taxon>
        <taxon>Chitinophagaceae</taxon>
        <taxon>Chitinophaga</taxon>
    </lineage>
</organism>
<evidence type="ECO:0000313" key="5">
    <source>
        <dbReference type="Proteomes" id="UP001326715"/>
    </source>
</evidence>
<dbReference type="EMBL" id="FPIZ01000021">
    <property type="protein sequence ID" value="SFW82757.1"/>
    <property type="molecule type" value="Genomic_DNA"/>
</dbReference>
<reference evidence="2 4" key="1">
    <citation type="submission" date="2016-11" db="EMBL/GenBank/DDBJ databases">
        <authorList>
            <person name="Jaros S."/>
            <person name="Januszkiewicz K."/>
            <person name="Wedrychowicz H."/>
        </authorList>
    </citation>
    <scope>NUCLEOTIDE SEQUENCE [LARGE SCALE GENOMIC DNA]</scope>
    <source>
        <strain evidence="2 4">DSM 784</strain>
    </source>
</reference>
<keyword evidence="5" id="KW-1185">Reference proteome</keyword>
<name>A0A1K1SFS6_9BACT</name>
<evidence type="ECO:0000313" key="3">
    <source>
        <dbReference type="EMBL" id="WQG87847.1"/>
    </source>
</evidence>